<dbReference type="EMBL" id="JBHRUV010000019">
    <property type="protein sequence ID" value="MFC3265695.1"/>
    <property type="molecule type" value="Genomic_DNA"/>
</dbReference>
<dbReference type="Proteomes" id="UP001595536">
    <property type="component" value="Unassembled WGS sequence"/>
</dbReference>
<dbReference type="InterPro" id="IPR032635">
    <property type="entry name" value="Anti_2"/>
</dbReference>
<comment type="caution">
    <text evidence="3">The sequence shown here is derived from an EMBL/GenBank/DDBJ whole genome shotgun (WGS) entry which is preliminary data.</text>
</comment>
<evidence type="ECO:0000313" key="4">
    <source>
        <dbReference type="Proteomes" id="UP001595536"/>
    </source>
</evidence>
<keyword evidence="4" id="KW-1185">Reference proteome</keyword>
<accession>A0ABV7LCQ5</accession>
<proteinExistence type="predicted"/>
<dbReference type="Pfam" id="PF16998">
    <property type="entry name" value="17kDa_Anti_2"/>
    <property type="match status" value="1"/>
</dbReference>
<gene>
    <name evidence="3" type="ORF">ACFOEX_04865</name>
</gene>
<evidence type="ECO:0000256" key="1">
    <source>
        <dbReference type="SAM" id="MobiDB-lite"/>
    </source>
</evidence>
<feature type="region of interest" description="Disordered" evidence="1">
    <location>
        <begin position="68"/>
        <end position="93"/>
    </location>
</feature>
<sequence>MPSVAPNTGRSPSGAIYTRASAFGEERKEPGVAAAVLRAAALAACLGLAGCGFAIPIGPLASDGLTTGSVTPAPPAPAAQASGAAARGLGDDLTGEDWRRASNALAVALDPLGNGERTPWDNPESGRSGAFRAAGMPYVRAGEVCRQWEGELRGAGVTRRLKGSACRAPGDEWRVASVSPV</sequence>
<reference evidence="4" key="1">
    <citation type="journal article" date="2019" name="Int. J. Syst. Evol. Microbiol.">
        <title>The Global Catalogue of Microorganisms (GCM) 10K type strain sequencing project: providing services to taxonomists for standard genome sequencing and annotation.</title>
        <authorList>
            <consortium name="The Broad Institute Genomics Platform"/>
            <consortium name="The Broad Institute Genome Sequencing Center for Infectious Disease"/>
            <person name="Wu L."/>
            <person name="Ma J."/>
        </authorList>
    </citation>
    <scope>NUCLEOTIDE SEQUENCE [LARGE SCALE GENOMIC DNA]</scope>
    <source>
        <strain evidence="4">CCM 7941</strain>
    </source>
</reference>
<feature type="domain" description="Surface antigen" evidence="2">
    <location>
        <begin position="114"/>
        <end position="180"/>
    </location>
</feature>
<dbReference type="RefSeq" id="WP_376830930.1">
    <property type="nucleotide sequence ID" value="NZ_JBHLWR010000006.1"/>
</dbReference>
<evidence type="ECO:0000313" key="3">
    <source>
        <dbReference type="EMBL" id="MFC3265695.1"/>
    </source>
</evidence>
<evidence type="ECO:0000259" key="2">
    <source>
        <dbReference type="Pfam" id="PF16998"/>
    </source>
</evidence>
<name>A0ABV7LCQ5_9HYPH</name>
<organism evidence="3 4">
    <name type="scientific">Camelimonas abortus</name>
    <dbReference type="NCBI Taxonomy" id="1017184"/>
    <lineage>
        <taxon>Bacteria</taxon>
        <taxon>Pseudomonadati</taxon>
        <taxon>Pseudomonadota</taxon>
        <taxon>Alphaproteobacteria</taxon>
        <taxon>Hyphomicrobiales</taxon>
        <taxon>Chelatococcaceae</taxon>
        <taxon>Camelimonas</taxon>
    </lineage>
</organism>
<protein>
    <submittedName>
        <fullName evidence="3">RT0821/Lpp0805 family surface protein</fullName>
    </submittedName>
</protein>